<dbReference type="OrthoDB" id="2479977at2"/>
<dbReference type="InterPro" id="IPR043750">
    <property type="entry name" value="DUF5695"/>
</dbReference>
<organism evidence="2 3">
    <name type="scientific">Phocaeicola plebeius (strain DSM 17135 / JCM 12973 / CCUG 54634 / M2)</name>
    <name type="common">Bacteroides plebeius</name>
    <dbReference type="NCBI Taxonomy" id="484018"/>
    <lineage>
        <taxon>Bacteria</taxon>
        <taxon>Pseudomonadati</taxon>
        <taxon>Bacteroidota</taxon>
        <taxon>Bacteroidia</taxon>
        <taxon>Bacteroidales</taxon>
        <taxon>Bacteroidaceae</taxon>
        <taxon>Phocaeicola</taxon>
    </lineage>
</organism>
<dbReference type="AlphaFoldDB" id="B5CZJ4"/>
<evidence type="ECO:0000313" key="2">
    <source>
        <dbReference type="EMBL" id="EDY95875.1"/>
    </source>
</evidence>
<dbReference type="GeneID" id="43185143"/>
<keyword evidence="1" id="KW-0732">Signal</keyword>
<dbReference type="RefSeq" id="WP_007561787.1">
    <property type="nucleotide sequence ID" value="NZ_CAXSQN010000003.1"/>
</dbReference>
<dbReference type="Pfam" id="PF18951">
    <property type="entry name" value="DUF5695"/>
    <property type="match status" value="1"/>
</dbReference>
<proteinExistence type="predicted"/>
<evidence type="ECO:0008006" key="4">
    <source>
        <dbReference type="Google" id="ProtNLM"/>
    </source>
</evidence>
<dbReference type="Proteomes" id="UP000003452">
    <property type="component" value="Unassembled WGS sequence"/>
</dbReference>
<dbReference type="eggNOG" id="ENOG502ZC7A">
    <property type="taxonomic scope" value="Bacteria"/>
</dbReference>
<comment type="caution">
    <text evidence="2">The sequence shown here is derived from an EMBL/GenBank/DDBJ whole genome shotgun (WGS) entry which is preliminary data.</text>
</comment>
<dbReference type="GO" id="GO:0005975">
    <property type="term" value="P:carbohydrate metabolic process"/>
    <property type="evidence" value="ECO:0007669"/>
    <property type="project" value="InterPro"/>
</dbReference>
<reference evidence="2 3" key="2">
    <citation type="submission" date="2008-08" db="EMBL/GenBank/DDBJ databases">
        <authorList>
            <person name="Fulton L."/>
            <person name="Clifton S."/>
            <person name="Fulton B."/>
            <person name="Xu J."/>
            <person name="Minx P."/>
            <person name="Pepin K.H."/>
            <person name="Johnson M."/>
            <person name="Thiruvilangam P."/>
            <person name="Bhonagiri V."/>
            <person name="Nash W.E."/>
            <person name="Mardis E.R."/>
            <person name="Wilson R.K."/>
        </authorList>
    </citation>
    <scope>NUCLEOTIDE SEQUENCE [LARGE SCALE GENOMIC DNA]</scope>
    <source>
        <strain evidence="3">DSM 17135 / JCM 12973 / M2</strain>
    </source>
</reference>
<feature type="chain" id="PRO_5002830679" description="Six-hairpin glycosidase" evidence="1">
    <location>
        <begin position="25"/>
        <end position="694"/>
    </location>
</feature>
<protein>
    <recommendedName>
        <fullName evidence="4">Six-hairpin glycosidase</fullName>
    </recommendedName>
</protein>
<dbReference type="SUPFAM" id="SSF48208">
    <property type="entry name" value="Six-hairpin glycosidases"/>
    <property type="match status" value="1"/>
</dbReference>
<gene>
    <name evidence="2" type="ORF">BACPLE_02159</name>
</gene>
<dbReference type="EMBL" id="ABQC02000019">
    <property type="protein sequence ID" value="EDY95875.1"/>
    <property type="molecule type" value="Genomic_DNA"/>
</dbReference>
<feature type="signal peptide" evidence="1">
    <location>
        <begin position="1"/>
        <end position="24"/>
    </location>
</feature>
<accession>B5CZJ4</accession>
<evidence type="ECO:0000313" key="3">
    <source>
        <dbReference type="Proteomes" id="UP000003452"/>
    </source>
</evidence>
<reference evidence="2 3" key="1">
    <citation type="submission" date="2008-08" db="EMBL/GenBank/DDBJ databases">
        <title>Draft genome sequence of Bacteroides plebeius (DSM 17135).</title>
        <authorList>
            <person name="Sudarsanam P."/>
            <person name="Ley R."/>
            <person name="Guruge J."/>
            <person name="Turnbaugh P.J."/>
            <person name="Mahowald M."/>
            <person name="Liep D."/>
            <person name="Gordon J."/>
        </authorList>
    </citation>
    <scope>NUCLEOTIDE SEQUENCE [LARGE SCALE GENOMIC DNA]</scope>
    <source>
        <strain evidence="3">DSM 17135 / JCM 12973 / M2</strain>
    </source>
</reference>
<name>B5CZJ4_PHOPM</name>
<dbReference type="InterPro" id="IPR008928">
    <property type="entry name" value="6-hairpin_glycosidase_sf"/>
</dbReference>
<sequence length="694" mass="79875">MNRQFYRRIKIFLCTCGIAGFIGAADFPVKVTINPSTGAVEQLTLSGDERQMEWLVKTDGTQYPWVKENLAWGLGYFTLTKGHESIKKEWQNPIEISSDGRQVTYREGDIQVQVVRTFKDGDLMERYIFTNYGKEPVSLYDMGIYTPLNDNYPGAQECINGRTNVQVWDGENAAYVNALRMGGTAPHLGMVVTEGAVKSYEVWERGDRKGNSHYRGILALNLPDCYLKPGKSYAVAWTIFSHNGNEDFKRKLLEKGSLLVACDKYVYQRGETARMYVQSGSPLENYAARMNGVSVPVVEKDGTYLVEVPLLQAGEVRLDFFYNGGKHTHADLLVINGERDLLAKRVEFIRTHQQMNNPSDPRFGAYMVYDNEGDSIYLNDTPNCNPVDRDEGAERVGMGVLLAKQYRLTKDEVLKESLLKYARFLREKLQTKDFVTYSSVDQKNRNRGYNYMWVAEFYFQMYQATGEKQFATYGYETLQAMYRQFGYGFYAIGIPVIIGLESLEKAGMQKEYRKLLKDFEKTGEVFIRNGLNYPKSEVNYEQSIVAPAVHFLAQLYLVTKEQKYLDEVKRQMPVVEAFNGFQPSFHLNEIAIRHWDGYWFGKREMFGDTFPHYWSTITGAVYYYYALCTGDKSYQVRAENIVRNNLCLFFEDGKASCAYLYPYKIDGVKGQFYDPYANDQDWALVYYLLINNGI</sequence>
<dbReference type="HOGENOM" id="CLU_014083_0_0_10"/>
<evidence type="ECO:0000256" key="1">
    <source>
        <dbReference type="SAM" id="SignalP"/>
    </source>
</evidence>